<evidence type="ECO:0000256" key="1">
    <source>
        <dbReference type="ARBA" id="ARBA00004141"/>
    </source>
</evidence>
<reference evidence="9 10" key="1">
    <citation type="submission" date="2016-07" db="EMBL/GenBank/DDBJ databases">
        <title>Pervasive Adenine N6-methylation of Active Genes in Fungi.</title>
        <authorList>
            <consortium name="DOE Joint Genome Institute"/>
            <person name="Mondo S.J."/>
            <person name="Dannebaum R.O."/>
            <person name="Kuo R.C."/>
            <person name="Labutti K."/>
            <person name="Haridas S."/>
            <person name="Kuo A."/>
            <person name="Salamov A."/>
            <person name="Ahrendt S.R."/>
            <person name="Lipzen A."/>
            <person name="Sullivan W."/>
            <person name="Andreopoulos W.B."/>
            <person name="Clum A."/>
            <person name="Lindquist E."/>
            <person name="Daum C."/>
            <person name="Ramamoorthy G.K."/>
            <person name="Gryganskyi A."/>
            <person name="Culley D."/>
            <person name="Magnuson J.K."/>
            <person name="James T.Y."/>
            <person name="O'Malley M.A."/>
            <person name="Stajich J.E."/>
            <person name="Spatafora J.W."/>
            <person name="Visel A."/>
            <person name="Grigoriev I.V."/>
        </authorList>
    </citation>
    <scope>NUCLEOTIDE SEQUENCE [LARGE SCALE GENOMIC DNA]</scope>
    <source>
        <strain evidence="9 10">CBS 115471</strain>
    </source>
</reference>
<keyword evidence="5 7" id="KW-0472">Membrane</keyword>
<dbReference type="Pfam" id="PF07690">
    <property type="entry name" value="MFS_1"/>
    <property type="match status" value="1"/>
</dbReference>
<feature type="transmembrane region" description="Helical" evidence="7">
    <location>
        <begin position="153"/>
        <end position="172"/>
    </location>
</feature>
<feature type="compositionally biased region" description="Polar residues" evidence="6">
    <location>
        <begin position="198"/>
        <end position="210"/>
    </location>
</feature>
<accession>A0A1Y2A4F0</accession>
<evidence type="ECO:0000256" key="6">
    <source>
        <dbReference type="SAM" id="MobiDB-lite"/>
    </source>
</evidence>
<dbReference type="STRING" id="1231657.A0A1Y2A4F0"/>
<evidence type="ECO:0000313" key="9">
    <source>
        <dbReference type="EMBL" id="ORY17210.1"/>
    </source>
</evidence>
<sequence>MLLNPKLKAFRSSKLLILFTICTAMFADGFIYGLVAPVIPFVLRDQKLVAESKLQLSTSLLIAAFSIADFFGAPLCACILFGVSQNVGMLLASRLLQGFSSSILYTVGLAVLVDTVKKEEVGQWMGTAMSCNNIGMIISPLVGGVVYDKSGKMSVFAIMIALGAFDILLRVLMKEGPRDVSVAVAADDPPSYQLEDSTFKSATSSTNGCDPTTPPTEKAPRRRLPGIISLLRSPRLLAALYGCFINECIVASLCAVLPLFVNSIFHWTALEAGLLFLTIAIPALAGPLAGALSDRLGARWVAVSGFLLTAPPLILLRLVNDDSKEHMILLCGLLALAGCTIIFFLSPLGAECSFVAEEYSKSQDYDMYASSFSLMNCSLAAAGLLGPLAAGGLEEAFGWKATTLALGVLCLSGAIPCALVTGSRQKSKIEEESDG</sequence>
<dbReference type="GO" id="GO:0022857">
    <property type="term" value="F:transmembrane transporter activity"/>
    <property type="evidence" value="ECO:0007669"/>
    <property type="project" value="InterPro"/>
</dbReference>
<dbReference type="PROSITE" id="PS50850">
    <property type="entry name" value="MFS"/>
    <property type="match status" value="1"/>
</dbReference>
<protein>
    <submittedName>
        <fullName evidence="9">Major facilitator superfamily domain-containing protein</fullName>
    </submittedName>
</protein>
<organism evidence="9 10">
    <name type="scientific">Clohesyomyces aquaticus</name>
    <dbReference type="NCBI Taxonomy" id="1231657"/>
    <lineage>
        <taxon>Eukaryota</taxon>
        <taxon>Fungi</taxon>
        <taxon>Dikarya</taxon>
        <taxon>Ascomycota</taxon>
        <taxon>Pezizomycotina</taxon>
        <taxon>Dothideomycetes</taxon>
        <taxon>Pleosporomycetidae</taxon>
        <taxon>Pleosporales</taxon>
        <taxon>Lindgomycetaceae</taxon>
        <taxon>Clohesyomyces</taxon>
    </lineage>
</organism>
<evidence type="ECO:0000259" key="8">
    <source>
        <dbReference type="PROSITE" id="PS50850"/>
    </source>
</evidence>
<feature type="transmembrane region" description="Helical" evidence="7">
    <location>
        <begin position="60"/>
        <end position="83"/>
    </location>
</feature>
<evidence type="ECO:0000313" key="10">
    <source>
        <dbReference type="Proteomes" id="UP000193144"/>
    </source>
</evidence>
<gene>
    <name evidence="9" type="ORF">BCR34DRAFT_597005</name>
</gene>
<evidence type="ECO:0000256" key="7">
    <source>
        <dbReference type="SAM" id="Phobius"/>
    </source>
</evidence>
<dbReference type="PANTHER" id="PTHR23506:SF23">
    <property type="entry name" value="GH10249P"/>
    <property type="match status" value="1"/>
</dbReference>
<feature type="transmembrane region" description="Helical" evidence="7">
    <location>
        <begin position="367"/>
        <end position="389"/>
    </location>
</feature>
<keyword evidence="4 7" id="KW-1133">Transmembrane helix</keyword>
<dbReference type="Proteomes" id="UP000193144">
    <property type="component" value="Unassembled WGS sequence"/>
</dbReference>
<dbReference type="OrthoDB" id="5086884at2759"/>
<keyword evidence="2" id="KW-0813">Transport</keyword>
<keyword evidence="10" id="KW-1185">Reference proteome</keyword>
<evidence type="ECO:0000256" key="4">
    <source>
        <dbReference type="ARBA" id="ARBA00022989"/>
    </source>
</evidence>
<feature type="domain" description="Major facilitator superfamily (MFS) profile" evidence="8">
    <location>
        <begin position="1"/>
        <end position="425"/>
    </location>
</feature>
<feature type="region of interest" description="Disordered" evidence="6">
    <location>
        <begin position="198"/>
        <end position="220"/>
    </location>
</feature>
<feature type="transmembrane region" description="Helical" evidence="7">
    <location>
        <begin position="300"/>
        <end position="320"/>
    </location>
</feature>
<dbReference type="InterPro" id="IPR036259">
    <property type="entry name" value="MFS_trans_sf"/>
</dbReference>
<name>A0A1Y2A4F0_9PLEO</name>
<feature type="transmembrane region" description="Helical" evidence="7">
    <location>
        <begin position="401"/>
        <end position="420"/>
    </location>
</feature>
<comment type="subcellular location">
    <subcellularLocation>
        <location evidence="1">Membrane</location>
        <topology evidence="1">Multi-pass membrane protein</topology>
    </subcellularLocation>
</comment>
<dbReference type="InterPro" id="IPR050930">
    <property type="entry name" value="MFS_Vesicular_Transporter"/>
</dbReference>
<dbReference type="Gene3D" id="1.20.1250.20">
    <property type="entry name" value="MFS general substrate transporter like domains"/>
    <property type="match status" value="1"/>
</dbReference>
<dbReference type="GO" id="GO:0016020">
    <property type="term" value="C:membrane"/>
    <property type="evidence" value="ECO:0007669"/>
    <property type="project" value="UniProtKB-SubCell"/>
</dbReference>
<feature type="transmembrane region" description="Helical" evidence="7">
    <location>
        <begin position="236"/>
        <end position="261"/>
    </location>
</feature>
<dbReference type="InterPro" id="IPR011701">
    <property type="entry name" value="MFS"/>
</dbReference>
<dbReference type="EMBL" id="MCFA01000013">
    <property type="protein sequence ID" value="ORY17210.1"/>
    <property type="molecule type" value="Genomic_DNA"/>
</dbReference>
<feature type="transmembrane region" description="Helical" evidence="7">
    <location>
        <begin position="326"/>
        <end position="346"/>
    </location>
</feature>
<evidence type="ECO:0000256" key="2">
    <source>
        <dbReference type="ARBA" id="ARBA00022448"/>
    </source>
</evidence>
<evidence type="ECO:0000256" key="3">
    <source>
        <dbReference type="ARBA" id="ARBA00022692"/>
    </source>
</evidence>
<dbReference type="InterPro" id="IPR020846">
    <property type="entry name" value="MFS_dom"/>
</dbReference>
<proteinExistence type="predicted"/>
<feature type="transmembrane region" description="Helical" evidence="7">
    <location>
        <begin position="15"/>
        <end position="39"/>
    </location>
</feature>
<dbReference type="AlphaFoldDB" id="A0A1Y2A4F0"/>
<keyword evidence="3 7" id="KW-0812">Transmembrane</keyword>
<dbReference type="PANTHER" id="PTHR23506">
    <property type="entry name" value="GH10249P"/>
    <property type="match status" value="1"/>
</dbReference>
<dbReference type="SUPFAM" id="SSF103473">
    <property type="entry name" value="MFS general substrate transporter"/>
    <property type="match status" value="1"/>
</dbReference>
<evidence type="ECO:0000256" key="5">
    <source>
        <dbReference type="ARBA" id="ARBA00023136"/>
    </source>
</evidence>
<comment type="caution">
    <text evidence="9">The sequence shown here is derived from an EMBL/GenBank/DDBJ whole genome shotgun (WGS) entry which is preliminary data.</text>
</comment>
<feature type="transmembrane region" description="Helical" evidence="7">
    <location>
        <begin position="273"/>
        <end position="293"/>
    </location>
</feature>
<dbReference type="CDD" id="cd17325">
    <property type="entry name" value="MFS_MdtG_SLC18_like"/>
    <property type="match status" value="1"/>
</dbReference>
<feature type="transmembrane region" description="Helical" evidence="7">
    <location>
        <begin position="95"/>
        <end position="113"/>
    </location>
</feature>